<dbReference type="InterPro" id="IPR027417">
    <property type="entry name" value="P-loop_NTPase"/>
</dbReference>
<evidence type="ECO:0000313" key="1">
    <source>
        <dbReference type="EMBL" id="GGE02564.1"/>
    </source>
</evidence>
<organism evidence="1 2">
    <name type="scientific">Aureimonas endophytica</name>
    <dbReference type="NCBI Taxonomy" id="2027858"/>
    <lineage>
        <taxon>Bacteria</taxon>
        <taxon>Pseudomonadati</taxon>
        <taxon>Pseudomonadota</taxon>
        <taxon>Alphaproteobacteria</taxon>
        <taxon>Hyphomicrobiales</taxon>
        <taxon>Aurantimonadaceae</taxon>
        <taxon>Aureimonas</taxon>
    </lineage>
</organism>
<name>A0A917E5G1_9HYPH</name>
<reference evidence="1" key="2">
    <citation type="submission" date="2020-09" db="EMBL/GenBank/DDBJ databases">
        <authorList>
            <person name="Sun Q."/>
            <person name="Zhou Y."/>
        </authorList>
    </citation>
    <scope>NUCLEOTIDE SEQUENCE</scope>
    <source>
        <strain evidence="1">CGMCC 1.15367</strain>
    </source>
</reference>
<dbReference type="Gene3D" id="3.40.50.300">
    <property type="entry name" value="P-loop containing nucleotide triphosphate hydrolases"/>
    <property type="match status" value="1"/>
</dbReference>
<comment type="caution">
    <text evidence="1">The sequence shown here is derived from an EMBL/GenBank/DDBJ whole genome shotgun (WGS) entry which is preliminary data.</text>
</comment>
<keyword evidence="2" id="KW-1185">Reference proteome</keyword>
<dbReference type="EMBL" id="BMIQ01000003">
    <property type="protein sequence ID" value="GGE02564.1"/>
    <property type="molecule type" value="Genomic_DNA"/>
</dbReference>
<accession>A0A917E5G1</accession>
<protein>
    <recommendedName>
        <fullName evidence="3">NACHT domain-containing protein</fullName>
    </recommendedName>
</protein>
<proteinExistence type="predicted"/>
<dbReference type="SUPFAM" id="SSF52540">
    <property type="entry name" value="P-loop containing nucleoside triphosphate hydrolases"/>
    <property type="match status" value="1"/>
</dbReference>
<reference evidence="1" key="1">
    <citation type="journal article" date="2014" name="Int. J. Syst. Evol. Microbiol.">
        <title>Complete genome sequence of Corynebacterium casei LMG S-19264T (=DSM 44701T), isolated from a smear-ripened cheese.</title>
        <authorList>
            <consortium name="US DOE Joint Genome Institute (JGI-PGF)"/>
            <person name="Walter F."/>
            <person name="Albersmeier A."/>
            <person name="Kalinowski J."/>
            <person name="Ruckert C."/>
        </authorList>
    </citation>
    <scope>NUCLEOTIDE SEQUENCE</scope>
    <source>
        <strain evidence="1">CGMCC 1.15367</strain>
    </source>
</reference>
<evidence type="ECO:0008006" key="3">
    <source>
        <dbReference type="Google" id="ProtNLM"/>
    </source>
</evidence>
<dbReference type="Proteomes" id="UP000644699">
    <property type="component" value="Unassembled WGS sequence"/>
</dbReference>
<sequence length="1294" mass="143792">MVFGDGPDGGREAVLDGALDFPTTADPWNGYIVMQAKFLQVPKTSAEDANWLAAQLDVELQKFVAPGSRLRKPRYYILVSNARLSPQPSSARGKGGIAKVDAVFSKYRKRLGLVGWRVWHLDQLATYLAGADGLRRSYAAWLSSSDVISDLLEEVGSRHRAVGEALYRYLARELRTHQPVRLQQAGHSGEAATMIEDVFTDLPFKPMNSAPSTTDLPLLSALLDRSRDRLDRESVDAQAREITGRPERILLIGGPGQGKSTVSQFMGQMMRANVLRSDRSGRLPADISRIVNGTLAAATSIVGDQPLPRRIPFRIDLPSFADRLSEAAEGRLTLLRYLAGEVARIADADINVEDIRRWIVEQPTAFVLDGLDEVPPSANRTAVVNAIGEFWDEAHTADLQMVVTTRPQGYNDDLDPTLYVKYEMMPLGPDQAVAYALRLAKNRLSDHVQRERVVGRMREAARSPTTSRLMVSPLQVAILLALIDQRGDAPSDRWTLFDKYFAVVLEREQGKVGPVGEAMRVWSRQIVSLHHRAGFLLHVDAETRGNSEAYLVDAELRDLVRDQLAEEGFEGLELDRITSDLLAASTQRLVLLVQREEGRFGFEVRSLQEFMAAAHLMAGSEALVQRRLETIANRSHWLHVFQIASSKCFAVPDSQHLRDTVVMICRALNDAGDELDRYLRTGSRLALSLLNDGLAFDAPRYRRTLVALAIEILVRGPEALPSTLKKHCASDFTRSTGNIRPHFTSTLEKPRLAAWLLLMRLAADGCDWALDWLSRETPRDEESSAILIALAEATPHKTALDAFLRTTLEQAPPNEIARQFDRLERDKSERRNRIVNKSPCLRILTQRADDIVPSLIISQPTELSLPLASIEVGPKFREVYADIPATPAWEAVRAVVAFHRNPSAAELGSLLNVIKERGWDKPLLSMRLYLPWPLATALMIGRLSGDLNAVAAHVATGGFGDLADWRQAEVRWREDGVTQNDIERWRDGEFFGPDVGQVGAPWTSLRLTHSDAKPVWVDWLLELAMRSAGAARAHLQAMTTFVVSLYPPCTPLNATEAAFLLENGHGREGDARLDPRLLAAFPEDLLRDITILDLLDSWGKERHVFLDTEQEGWREAVVRALAGELDSRPGLLAFVGSALAVSSTPLEWAQIPRPTLVALAKSAVPVIEGYARVLQTIFGDLRSEHIDRVIDIGKIDYFPPALLHRFLEDNRIDRDLRHNIGELVAGRLNKGDDDIEISFFGVLTMIADQRLSPFGQEVCWNSLALGEALFKLVGKRGRSEAVWRTGSSVSVDSA</sequence>
<gene>
    <name evidence="1" type="ORF">GCM10011390_21820</name>
</gene>
<evidence type="ECO:0000313" key="2">
    <source>
        <dbReference type="Proteomes" id="UP000644699"/>
    </source>
</evidence>